<keyword evidence="3" id="KW-1185">Reference proteome</keyword>
<evidence type="ECO:0000313" key="2">
    <source>
        <dbReference type="EMBL" id="CAI9565726.1"/>
    </source>
</evidence>
<comment type="caution">
    <text evidence="2">The sequence shown here is derived from an EMBL/GenBank/DDBJ whole genome shotgun (WGS) entry which is preliminary data.</text>
</comment>
<feature type="region of interest" description="Disordered" evidence="1">
    <location>
        <begin position="1"/>
        <end position="41"/>
    </location>
</feature>
<name>A0ABN9D338_9NEOB</name>
<gene>
    <name evidence="2" type="ORF">SPARVUS_LOCUS6214268</name>
</gene>
<accession>A0ABN9D338</accession>
<evidence type="ECO:0000256" key="1">
    <source>
        <dbReference type="SAM" id="MobiDB-lite"/>
    </source>
</evidence>
<proteinExistence type="predicted"/>
<protein>
    <submittedName>
        <fullName evidence="2">Uncharacterized protein</fullName>
    </submittedName>
</protein>
<dbReference type="Proteomes" id="UP001162483">
    <property type="component" value="Unassembled WGS sequence"/>
</dbReference>
<dbReference type="EMBL" id="CATNWA010013744">
    <property type="protein sequence ID" value="CAI9565726.1"/>
    <property type="molecule type" value="Genomic_DNA"/>
</dbReference>
<sequence length="41" mass="4235">MGFEGNPPHQILKQKGLGSPPKSTPDPYLSMQPGRSGKGGG</sequence>
<evidence type="ECO:0000313" key="3">
    <source>
        <dbReference type="Proteomes" id="UP001162483"/>
    </source>
</evidence>
<organism evidence="2 3">
    <name type="scientific">Staurois parvus</name>
    <dbReference type="NCBI Taxonomy" id="386267"/>
    <lineage>
        <taxon>Eukaryota</taxon>
        <taxon>Metazoa</taxon>
        <taxon>Chordata</taxon>
        <taxon>Craniata</taxon>
        <taxon>Vertebrata</taxon>
        <taxon>Euteleostomi</taxon>
        <taxon>Amphibia</taxon>
        <taxon>Batrachia</taxon>
        <taxon>Anura</taxon>
        <taxon>Neobatrachia</taxon>
        <taxon>Ranoidea</taxon>
        <taxon>Ranidae</taxon>
        <taxon>Staurois</taxon>
    </lineage>
</organism>
<reference evidence="2" key="1">
    <citation type="submission" date="2023-05" db="EMBL/GenBank/DDBJ databases">
        <authorList>
            <person name="Stuckert A."/>
        </authorList>
    </citation>
    <scope>NUCLEOTIDE SEQUENCE</scope>
</reference>